<evidence type="ECO:0000313" key="1">
    <source>
        <dbReference type="EMBL" id="CAB0007160.1"/>
    </source>
</evidence>
<dbReference type="EMBL" id="CADCXU010018819">
    <property type="protein sequence ID" value="CAB0007160.1"/>
    <property type="molecule type" value="Genomic_DNA"/>
</dbReference>
<proteinExistence type="predicted"/>
<dbReference type="Proteomes" id="UP000479000">
    <property type="component" value="Unassembled WGS sequence"/>
</dbReference>
<evidence type="ECO:0000313" key="3">
    <source>
        <dbReference type="Proteomes" id="UP000479000"/>
    </source>
</evidence>
<dbReference type="AlphaFoldDB" id="A0A6H5GUM9"/>
<sequence length="73" mass="8753">MSAFQRYNHFWIFLTYWRRNRQNQAIMRAVSDNQRLRKLTAVPSDSDYPPERSARRMGSEPAGVLRVWNPNLQ</sequence>
<protein>
    <submittedName>
        <fullName evidence="2">Uncharacterized protein</fullName>
    </submittedName>
</protein>
<gene>
    <name evidence="1" type="ORF">NTEN_LOCUS12509</name>
    <name evidence="2" type="ORF">NTEN_LOCUS12510</name>
</gene>
<name>A0A6H5GUM9_9HEMI</name>
<evidence type="ECO:0000313" key="2">
    <source>
        <dbReference type="EMBL" id="CAB0007161.1"/>
    </source>
</evidence>
<reference evidence="2 3" key="1">
    <citation type="submission" date="2020-02" db="EMBL/GenBank/DDBJ databases">
        <authorList>
            <person name="Ferguson B K."/>
        </authorList>
    </citation>
    <scope>NUCLEOTIDE SEQUENCE [LARGE SCALE GENOMIC DNA]</scope>
</reference>
<accession>A0A6H5GUM9</accession>
<dbReference type="EMBL" id="CADCXU010018820">
    <property type="protein sequence ID" value="CAB0007161.1"/>
    <property type="molecule type" value="Genomic_DNA"/>
</dbReference>
<organism evidence="2 3">
    <name type="scientific">Nesidiocoris tenuis</name>
    <dbReference type="NCBI Taxonomy" id="355587"/>
    <lineage>
        <taxon>Eukaryota</taxon>
        <taxon>Metazoa</taxon>
        <taxon>Ecdysozoa</taxon>
        <taxon>Arthropoda</taxon>
        <taxon>Hexapoda</taxon>
        <taxon>Insecta</taxon>
        <taxon>Pterygota</taxon>
        <taxon>Neoptera</taxon>
        <taxon>Paraneoptera</taxon>
        <taxon>Hemiptera</taxon>
        <taxon>Heteroptera</taxon>
        <taxon>Panheteroptera</taxon>
        <taxon>Cimicomorpha</taxon>
        <taxon>Miridae</taxon>
        <taxon>Dicyphina</taxon>
        <taxon>Nesidiocoris</taxon>
    </lineage>
</organism>
<keyword evidence="3" id="KW-1185">Reference proteome</keyword>